<evidence type="ECO:0000313" key="2">
    <source>
        <dbReference type="EMBL" id="KAJ5116644.1"/>
    </source>
</evidence>
<protein>
    <submittedName>
        <fullName evidence="2">Uncharacterized protein</fullName>
    </submittedName>
</protein>
<dbReference type="EMBL" id="JAPQKH010000001">
    <property type="protein sequence ID" value="KAJ5116644.1"/>
    <property type="molecule type" value="Genomic_DNA"/>
</dbReference>
<dbReference type="Proteomes" id="UP001149165">
    <property type="component" value="Unassembled WGS sequence"/>
</dbReference>
<feature type="region of interest" description="Disordered" evidence="1">
    <location>
        <begin position="74"/>
        <end position="114"/>
    </location>
</feature>
<keyword evidence="3" id="KW-1185">Reference proteome</keyword>
<name>A0A9W9KSR7_9EURO</name>
<gene>
    <name evidence="2" type="ORF">N7456_000992</name>
</gene>
<reference evidence="2" key="2">
    <citation type="journal article" date="2023" name="IMA Fungus">
        <title>Comparative genomic study of the Penicillium genus elucidates a diverse pangenome and 15 lateral gene transfer events.</title>
        <authorList>
            <person name="Petersen C."/>
            <person name="Sorensen T."/>
            <person name="Nielsen M.R."/>
            <person name="Sondergaard T.E."/>
            <person name="Sorensen J.L."/>
            <person name="Fitzpatrick D.A."/>
            <person name="Frisvad J.C."/>
            <person name="Nielsen K.L."/>
        </authorList>
    </citation>
    <scope>NUCLEOTIDE SEQUENCE</scope>
    <source>
        <strain evidence="2">IBT 30069</strain>
    </source>
</reference>
<accession>A0A9W9KSR7</accession>
<feature type="compositionally biased region" description="Polar residues" evidence="1">
    <location>
        <begin position="83"/>
        <end position="114"/>
    </location>
</feature>
<evidence type="ECO:0000313" key="3">
    <source>
        <dbReference type="Proteomes" id="UP001149165"/>
    </source>
</evidence>
<organism evidence="2 3">
    <name type="scientific">Penicillium angulare</name>
    <dbReference type="NCBI Taxonomy" id="116970"/>
    <lineage>
        <taxon>Eukaryota</taxon>
        <taxon>Fungi</taxon>
        <taxon>Dikarya</taxon>
        <taxon>Ascomycota</taxon>
        <taxon>Pezizomycotina</taxon>
        <taxon>Eurotiomycetes</taxon>
        <taxon>Eurotiomycetidae</taxon>
        <taxon>Eurotiales</taxon>
        <taxon>Aspergillaceae</taxon>
        <taxon>Penicillium</taxon>
    </lineage>
</organism>
<dbReference type="AlphaFoldDB" id="A0A9W9KSR7"/>
<reference evidence="2" key="1">
    <citation type="submission" date="2022-11" db="EMBL/GenBank/DDBJ databases">
        <authorList>
            <person name="Petersen C."/>
        </authorList>
    </citation>
    <scope>NUCLEOTIDE SEQUENCE</scope>
    <source>
        <strain evidence="2">IBT 30069</strain>
    </source>
</reference>
<proteinExistence type="predicted"/>
<evidence type="ECO:0000256" key="1">
    <source>
        <dbReference type="SAM" id="MobiDB-lite"/>
    </source>
</evidence>
<sequence>MEGALLHQCGVPGTCLSANIIEEGNTEEINHPTPTPTINMTSKQLNLLLSCTIMNEDDVQLLPDHVTRYDGKAHGEIHKSRQVMRSTSSSLQHPHLKTSTVGERSTPSSPEGNL</sequence>
<comment type="caution">
    <text evidence="2">The sequence shown here is derived from an EMBL/GenBank/DDBJ whole genome shotgun (WGS) entry which is preliminary data.</text>
</comment>